<protein>
    <submittedName>
        <fullName evidence="6">Pyruvate dehydrogenase (Acetyl-transferring) E1 component subunit alpha</fullName>
    </submittedName>
</protein>
<sequence>MTGSYPAMSDDAVRPQGVSPNTSDDPAELLPPLEPVQLLDDDGALHDVSGFPLDLKDADHRELYRYMVLSRRADKQSINLQRQGQLGVYASLLGQEAAQVGSAYALDAQDWAFPSYREMGAALVRGVPPEAILHTFRGTWLGDHDPHEHRFGLLSIPIGTQALHAAGFAMGAKFDGADLVVASYFGDGATSEGDAHEALNFAAVFEAPCVFLVQNNQYAISVPLSQQTKAPTIAHKAVGYGMPGYRCDGNDVLATYAVMRRAVDRARQGEGPALVEAVTYRMEAHTTADDPTRYRSDDELAEWQRRDPIARYQSFLEREGILDAATREEIDAEADALAHRLRENVYDAPHGDPRELFEHVYVHPPGTYAEQRALLDRELTSREGGDA</sequence>
<dbReference type="OrthoDB" id="9766715at2"/>
<dbReference type="PANTHER" id="PTHR43380:SF1">
    <property type="entry name" value="2-OXOISOVALERATE DEHYDROGENASE SUBUNIT ALPHA, MITOCHONDRIAL"/>
    <property type="match status" value="1"/>
</dbReference>
<evidence type="ECO:0000256" key="3">
    <source>
        <dbReference type="ARBA" id="ARBA00023052"/>
    </source>
</evidence>
<dbReference type="GO" id="GO:0009083">
    <property type="term" value="P:branched-chain amino acid catabolic process"/>
    <property type="evidence" value="ECO:0007669"/>
    <property type="project" value="TreeGrafter"/>
</dbReference>
<keyword evidence="2" id="KW-0560">Oxidoreductase</keyword>
<dbReference type="InterPro" id="IPR001017">
    <property type="entry name" value="DH_E1"/>
</dbReference>
<dbReference type="EMBL" id="CP036402">
    <property type="protein sequence ID" value="QBI19030.1"/>
    <property type="molecule type" value="Genomic_DNA"/>
</dbReference>
<keyword evidence="7" id="KW-1185">Reference proteome</keyword>
<dbReference type="InterPro" id="IPR050771">
    <property type="entry name" value="Alpha-ketoacid_DH_E1_comp"/>
</dbReference>
<dbReference type="Pfam" id="PF00676">
    <property type="entry name" value="E1_dh"/>
    <property type="match status" value="1"/>
</dbReference>
<evidence type="ECO:0000256" key="2">
    <source>
        <dbReference type="ARBA" id="ARBA00023002"/>
    </source>
</evidence>
<reference evidence="6 7" key="1">
    <citation type="submission" date="2019-01" db="EMBL/GenBank/DDBJ databases">
        <title>Egibacter rhizosphaerae EGI 80759T.</title>
        <authorList>
            <person name="Chen D.-D."/>
            <person name="Tian Y."/>
            <person name="Jiao J.-Y."/>
            <person name="Zhang X.-T."/>
            <person name="Zhang Y.-G."/>
            <person name="Zhang Y."/>
            <person name="Xiao M."/>
            <person name="Shu W.-S."/>
            <person name="Li W.-J."/>
        </authorList>
    </citation>
    <scope>NUCLEOTIDE SEQUENCE [LARGE SCALE GENOMIC DNA]</scope>
    <source>
        <strain evidence="6 7">EGI 80759</strain>
    </source>
</reference>
<name>A0A411YCV6_9ACTN</name>
<dbReference type="GO" id="GO:0016624">
    <property type="term" value="F:oxidoreductase activity, acting on the aldehyde or oxo group of donors, disulfide as acceptor"/>
    <property type="evidence" value="ECO:0007669"/>
    <property type="project" value="InterPro"/>
</dbReference>
<dbReference type="PANTHER" id="PTHR43380">
    <property type="entry name" value="2-OXOISOVALERATE DEHYDROGENASE SUBUNIT ALPHA, MITOCHONDRIAL"/>
    <property type="match status" value="1"/>
</dbReference>
<accession>A0A411YCV6</accession>
<dbReference type="CDD" id="cd02000">
    <property type="entry name" value="TPP_E1_PDC_ADC_BCADC"/>
    <property type="match status" value="1"/>
</dbReference>
<evidence type="ECO:0000256" key="4">
    <source>
        <dbReference type="SAM" id="MobiDB-lite"/>
    </source>
</evidence>
<dbReference type="InterPro" id="IPR017596">
    <property type="entry name" value="PdhA/BkdA"/>
</dbReference>
<evidence type="ECO:0000256" key="1">
    <source>
        <dbReference type="ARBA" id="ARBA00001964"/>
    </source>
</evidence>
<proteinExistence type="predicted"/>
<organism evidence="6 7">
    <name type="scientific">Egibacter rhizosphaerae</name>
    <dbReference type="NCBI Taxonomy" id="1670831"/>
    <lineage>
        <taxon>Bacteria</taxon>
        <taxon>Bacillati</taxon>
        <taxon>Actinomycetota</taxon>
        <taxon>Nitriliruptoria</taxon>
        <taxon>Egibacterales</taxon>
        <taxon>Egibacteraceae</taxon>
        <taxon>Egibacter</taxon>
    </lineage>
</organism>
<evidence type="ECO:0000259" key="5">
    <source>
        <dbReference type="Pfam" id="PF00676"/>
    </source>
</evidence>
<gene>
    <name evidence="6" type="primary">pdhA</name>
    <name evidence="6" type="ORF">ER308_05365</name>
</gene>
<dbReference type="NCBIfam" id="TIGR03181">
    <property type="entry name" value="PDH_E1_alph_x"/>
    <property type="match status" value="1"/>
</dbReference>
<feature type="region of interest" description="Disordered" evidence="4">
    <location>
        <begin position="1"/>
        <end position="30"/>
    </location>
</feature>
<dbReference type="GO" id="GO:0000287">
    <property type="term" value="F:magnesium ion binding"/>
    <property type="evidence" value="ECO:0007669"/>
    <property type="project" value="UniProtKB-ARBA"/>
</dbReference>
<feature type="domain" description="Dehydrogenase E1 component" evidence="5">
    <location>
        <begin position="64"/>
        <end position="337"/>
    </location>
</feature>
<dbReference type="AlphaFoldDB" id="A0A411YCV6"/>
<dbReference type="Gene3D" id="3.40.50.970">
    <property type="match status" value="1"/>
</dbReference>
<keyword evidence="3" id="KW-0786">Thiamine pyrophosphate</keyword>
<evidence type="ECO:0000313" key="7">
    <source>
        <dbReference type="Proteomes" id="UP000291469"/>
    </source>
</evidence>
<comment type="cofactor">
    <cofactor evidence="1">
        <name>thiamine diphosphate</name>
        <dbReference type="ChEBI" id="CHEBI:58937"/>
    </cofactor>
</comment>
<keyword evidence="6" id="KW-0670">Pyruvate</keyword>
<dbReference type="SUPFAM" id="SSF52518">
    <property type="entry name" value="Thiamin diphosphate-binding fold (THDP-binding)"/>
    <property type="match status" value="1"/>
</dbReference>
<dbReference type="InterPro" id="IPR029061">
    <property type="entry name" value="THDP-binding"/>
</dbReference>
<evidence type="ECO:0000313" key="6">
    <source>
        <dbReference type="EMBL" id="QBI19030.1"/>
    </source>
</evidence>
<dbReference type="KEGG" id="erz:ER308_05365"/>
<dbReference type="Proteomes" id="UP000291469">
    <property type="component" value="Chromosome"/>
</dbReference>